<comment type="caution">
    <text evidence="1">The sequence shown here is derived from an EMBL/GenBank/DDBJ whole genome shotgun (WGS) entry which is preliminary data.</text>
</comment>
<dbReference type="AlphaFoldDB" id="A0A0G1XE51"/>
<dbReference type="EMBL" id="LCRD01000040">
    <property type="protein sequence ID" value="KKW29563.1"/>
    <property type="molecule type" value="Genomic_DNA"/>
</dbReference>
<proteinExistence type="predicted"/>
<sequence length="101" mass="11155">MIMRVAMSSAFSRERILVNTVQSFPSTLRTERAAIIVFFVIPSTFSDDDASLLPAGIDVVHFFGDLVSTFHGRRHFPDPLASDDSLSLAPSLELKNSREGK</sequence>
<dbReference type="Proteomes" id="UP000034846">
    <property type="component" value="Unassembled WGS sequence"/>
</dbReference>
<evidence type="ECO:0000313" key="1">
    <source>
        <dbReference type="EMBL" id="KKW29563.1"/>
    </source>
</evidence>
<protein>
    <submittedName>
        <fullName evidence="1">Uncharacterized protein</fullName>
    </submittedName>
</protein>
<organism evidence="1 2">
    <name type="scientific">Candidatus Uhrbacteria bacterium GW2011_GWD2_52_7</name>
    <dbReference type="NCBI Taxonomy" id="1618989"/>
    <lineage>
        <taxon>Bacteria</taxon>
        <taxon>Candidatus Uhriibacteriota</taxon>
    </lineage>
</organism>
<gene>
    <name evidence="1" type="ORF">UY72_C0040G0005</name>
</gene>
<reference evidence="1 2" key="1">
    <citation type="journal article" date="2015" name="Nature">
        <title>rRNA introns, odd ribosomes, and small enigmatic genomes across a large radiation of phyla.</title>
        <authorList>
            <person name="Brown C.T."/>
            <person name="Hug L.A."/>
            <person name="Thomas B.C."/>
            <person name="Sharon I."/>
            <person name="Castelle C.J."/>
            <person name="Singh A."/>
            <person name="Wilkins M.J."/>
            <person name="Williams K.H."/>
            <person name="Banfield J.F."/>
        </authorList>
    </citation>
    <scope>NUCLEOTIDE SEQUENCE [LARGE SCALE GENOMIC DNA]</scope>
</reference>
<evidence type="ECO:0000313" key="2">
    <source>
        <dbReference type="Proteomes" id="UP000034846"/>
    </source>
</evidence>
<name>A0A0G1XE51_9BACT</name>
<accession>A0A0G1XE51</accession>